<dbReference type="AlphaFoldDB" id="A0A356LCN4"/>
<organism evidence="9 10">
    <name type="scientific">Advenella kashmirensis</name>
    <dbReference type="NCBI Taxonomy" id="310575"/>
    <lineage>
        <taxon>Bacteria</taxon>
        <taxon>Pseudomonadati</taxon>
        <taxon>Pseudomonadota</taxon>
        <taxon>Betaproteobacteria</taxon>
        <taxon>Burkholderiales</taxon>
        <taxon>Alcaligenaceae</taxon>
    </lineage>
</organism>
<dbReference type="Proteomes" id="UP000264036">
    <property type="component" value="Unassembled WGS sequence"/>
</dbReference>
<evidence type="ECO:0000256" key="2">
    <source>
        <dbReference type="ARBA" id="ARBA00022617"/>
    </source>
</evidence>
<keyword evidence="1" id="KW-0813">Transport</keyword>
<evidence type="ECO:0000313" key="9">
    <source>
        <dbReference type="EMBL" id="HBP28311.1"/>
    </source>
</evidence>
<evidence type="ECO:0000259" key="8">
    <source>
        <dbReference type="PROSITE" id="PS51007"/>
    </source>
</evidence>
<evidence type="ECO:0000256" key="3">
    <source>
        <dbReference type="ARBA" id="ARBA00022723"/>
    </source>
</evidence>
<dbReference type="InterPro" id="IPR036909">
    <property type="entry name" value="Cyt_c-like_dom_sf"/>
</dbReference>
<name>A0A356LCN4_9BURK</name>
<dbReference type="Pfam" id="PF00034">
    <property type="entry name" value="Cytochrom_C"/>
    <property type="match status" value="1"/>
</dbReference>
<keyword evidence="5 6" id="KW-0408">Iron</keyword>
<dbReference type="PROSITE" id="PS51007">
    <property type="entry name" value="CYTC"/>
    <property type="match status" value="1"/>
</dbReference>
<keyword evidence="2 6" id="KW-0349">Heme</keyword>
<gene>
    <name evidence="9" type="ORF">DD666_02710</name>
</gene>
<feature type="signal peptide" evidence="7">
    <location>
        <begin position="1"/>
        <end position="25"/>
    </location>
</feature>
<dbReference type="InterPro" id="IPR050597">
    <property type="entry name" value="Cytochrome_c_Oxidase_Subunit"/>
</dbReference>
<proteinExistence type="predicted"/>
<sequence>MITWTGITMRLWTLVLLLDATQAMAQASQSDLHIRVLAASCAACHGTNGVSVSETPSLAGMSSTQFLSRMMAFRTSKTDTDVMTQHARGLTADEIDRLAVYFSALPAPR</sequence>
<dbReference type="PANTHER" id="PTHR33751:SF9">
    <property type="entry name" value="CYTOCHROME C4"/>
    <property type="match status" value="1"/>
</dbReference>
<keyword evidence="3 6" id="KW-0479">Metal-binding</keyword>
<comment type="caution">
    <text evidence="9">The sequence shown here is derived from an EMBL/GenBank/DDBJ whole genome shotgun (WGS) entry which is preliminary data.</text>
</comment>
<evidence type="ECO:0000256" key="6">
    <source>
        <dbReference type="PROSITE-ProRule" id="PRU00433"/>
    </source>
</evidence>
<protein>
    <submittedName>
        <fullName evidence="9">Cytochrome C</fullName>
    </submittedName>
</protein>
<evidence type="ECO:0000256" key="7">
    <source>
        <dbReference type="SAM" id="SignalP"/>
    </source>
</evidence>
<evidence type="ECO:0000256" key="1">
    <source>
        <dbReference type="ARBA" id="ARBA00022448"/>
    </source>
</evidence>
<dbReference type="InterPro" id="IPR009056">
    <property type="entry name" value="Cyt_c-like_dom"/>
</dbReference>
<dbReference type="GO" id="GO:0046872">
    <property type="term" value="F:metal ion binding"/>
    <property type="evidence" value="ECO:0007669"/>
    <property type="project" value="UniProtKB-KW"/>
</dbReference>
<keyword evidence="7" id="KW-0732">Signal</keyword>
<evidence type="ECO:0000256" key="4">
    <source>
        <dbReference type="ARBA" id="ARBA00022982"/>
    </source>
</evidence>
<dbReference type="GO" id="GO:0009055">
    <property type="term" value="F:electron transfer activity"/>
    <property type="evidence" value="ECO:0007669"/>
    <property type="project" value="InterPro"/>
</dbReference>
<accession>A0A356LCN4</accession>
<evidence type="ECO:0000313" key="10">
    <source>
        <dbReference type="Proteomes" id="UP000264036"/>
    </source>
</evidence>
<feature type="chain" id="PRO_5016727110" evidence="7">
    <location>
        <begin position="26"/>
        <end position="109"/>
    </location>
</feature>
<dbReference type="SUPFAM" id="SSF46626">
    <property type="entry name" value="Cytochrome c"/>
    <property type="match status" value="1"/>
</dbReference>
<dbReference type="Gene3D" id="1.10.760.10">
    <property type="entry name" value="Cytochrome c-like domain"/>
    <property type="match status" value="1"/>
</dbReference>
<feature type="domain" description="Cytochrome c" evidence="8">
    <location>
        <begin position="23"/>
        <end position="106"/>
    </location>
</feature>
<dbReference type="EMBL" id="DOEK01000004">
    <property type="protein sequence ID" value="HBP28311.1"/>
    <property type="molecule type" value="Genomic_DNA"/>
</dbReference>
<keyword evidence="4" id="KW-0249">Electron transport</keyword>
<reference evidence="9 10" key="1">
    <citation type="journal article" date="2018" name="Nat. Biotechnol.">
        <title>A standardized bacterial taxonomy based on genome phylogeny substantially revises the tree of life.</title>
        <authorList>
            <person name="Parks D.H."/>
            <person name="Chuvochina M."/>
            <person name="Waite D.W."/>
            <person name="Rinke C."/>
            <person name="Skarshewski A."/>
            <person name="Chaumeil P.A."/>
            <person name="Hugenholtz P."/>
        </authorList>
    </citation>
    <scope>NUCLEOTIDE SEQUENCE [LARGE SCALE GENOMIC DNA]</scope>
    <source>
        <strain evidence="9">UBA10707</strain>
    </source>
</reference>
<dbReference type="PANTHER" id="PTHR33751">
    <property type="entry name" value="CBB3-TYPE CYTOCHROME C OXIDASE SUBUNIT FIXP"/>
    <property type="match status" value="1"/>
</dbReference>
<dbReference type="GO" id="GO:0020037">
    <property type="term" value="F:heme binding"/>
    <property type="evidence" value="ECO:0007669"/>
    <property type="project" value="InterPro"/>
</dbReference>
<evidence type="ECO:0000256" key="5">
    <source>
        <dbReference type="ARBA" id="ARBA00023004"/>
    </source>
</evidence>